<proteinExistence type="predicted"/>
<dbReference type="Proteomes" id="UP000652219">
    <property type="component" value="Unassembled WGS sequence"/>
</dbReference>
<dbReference type="EMBL" id="WIGN01000370">
    <property type="protein sequence ID" value="KAF6796434.1"/>
    <property type="molecule type" value="Genomic_DNA"/>
</dbReference>
<comment type="caution">
    <text evidence="1">The sequence shown here is derived from an EMBL/GenBank/DDBJ whole genome shotgun (WGS) entry which is preliminary data.</text>
</comment>
<protein>
    <submittedName>
        <fullName evidence="1">Uncharacterized protein</fullName>
    </submittedName>
</protein>
<keyword evidence="2" id="KW-1185">Reference proteome</keyword>
<organism evidence="1 2">
    <name type="scientific">Colletotrichum sojae</name>
    <dbReference type="NCBI Taxonomy" id="2175907"/>
    <lineage>
        <taxon>Eukaryota</taxon>
        <taxon>Fungi</taxon>
        <taxon>Dikarya</taxon>
        <taxon>Ascomycota</taxon>
        <taxon>Pezizomycotina</taxon>
        <taxon>Sordariomycetes</taxon>
        <taxon>Hypocreomycetidae</taxon>
        <taxon>Glomerellales</taxon>
        <taxon>Glomerellaceae</taxon>
        <taxon>Colletotrichum</taxon>
        <taxon>Colletotrichum orchidearum species complex</taxon>
    </lineage>
</organism>
<dbReference type="AlphaFoldDB" id="A0A8H6MLN7"/>
<evidence type="ECO:0000313" key="2">
    <source>
        <dbReference type="Proteomes" id="UP000652219"/>
    </source>
</evidence>
<gene>
    <name evidence="1" type="ORF">CSOJ01_13182</name>
</gene>
<evidence type="ECO:0000313" key="1">
    <source>
        <dbReference type="EMBL" id="KAF6796434.1"/>
    </source>
</evidence>
<sequence length="279" mass="32186">MPADSAKISILRSLREERIYRPSQTVIQPETVARGNTMLDNHHDYETIRSLLKHAVEEDALGLSPFSKADPTEALRLLQRFRSWAVPNLRFDRYVLKTDKGHPSLYCIGAYLRDAMVLLAMKQLWDNNQYLEWRPDIHPAAIRQAVAFAGEIGRTFTTELVCAFYTRLQNASSDPKYNFLPRSPCQRRRLVARFFCGPQKCKVFQVPGNPEPVGDVSAVDDKSTMRRVRFAEPQEDPRRDLKLYPLRKMTKQYGLSMYTVKRLTAFMHQRANIGEASHP</sequence>
<name>A0A8H6MLN7_9PEZI</name>
<reference evidence="1 2" key="1">
    <citation type="journal article" date="2020" name="Phytopathology">
        <title>Genome Sequence Resources of Colletotrichum truncatum, C. plurivorum, C. musicola, and C. sojae: Four Species Pathogenic to Soybean (Glycine max).</title>
        <authorList>
            <person name="Rogerio F."/>
            <person name="Boufleur T.R."/>
            <person name="Ciampi-Guillardi M."/>
            <person name="Sukno S.A."/>
            <person name="Thon M.R."/>
            <person name="Massola Junior N.S."/>
            <person name="Baroncelli R."/>
        </authorList>
    </citation>
    <scope>NUCLEOTIDE SEQUENCE [LARGE SCALE GENOMIC DNA]</scope>
    <source>
        <strain evidence="1 2">LFN0009</strain>
    </source>
</reference>
<accession>A0A8H6MLN7</accession>